<dbReference type="EMBL" id="LVXZ01000062">
    <property type="protein sequence ID" value="OAP91883.1"/>
    <property type="molecule type" value="Genomic_DNA"/>
</dbReference>
<proteinExistence type="predicted"/>
<dbReference type="Gene3D" id="2.30.30.940">
    <property type="match status" value="1"/>
</dbReference>
<dbReference type="AlphaFoldDB" id="A0A179BKN9"/>
<dbReference type="InterPro" id="IPR014862">
    <property type="entry name" value="TrwC"/>
</dbReference>
<keyword evidence="4" id="KW-1185">Reference proteome</keyword>
<dbReference type="SUPFAM" id="SSF55464">
    <property type="entry name" value="Origin of replication-binding domain, RBD-like"/>
    <property type="match status" value="1"/>
</dbReference>
<dbReference type="OrthoDB" id="5294128at2"/>
<evidence type="ECO:0000259" key="2">
    <source>
        <dbReference type="Pfam" id="PF08751"/>
    </source>
</evidence>
<dbReference type="Pfam" id="PF13604">
    <property type="entry name" value="AAA_30"/>
    <property type="match status" value="1"/>
</dbReference>
<feature type="domain" description="TrwC relaxase" evidence="2">
    <location>
        <begin position="40"/>
        <end position="305"/>
    </location>
</feature>
<dbReference type="CDD" id="cd17933">
    <property type="entry name" value="DEXSc_RecD-like"/>
    <property type="match status" value="1"/>
</dbReference>
<dbReference type="NCBIfam" id="NF041492">
    <property type="entry name" value="MobF"/>
    <property type="match status" value="1"/>
</dbReference>
<evidence type="ECO:0000313" key="4">
    <source>
        <dbReference type="Proteomes" id="UP000078302"/>
    </source>
</evidence>
<accession>A0A179BKN9</accession>
<feature type="region of interest" description="Disordered" evidence="1">
    <location>
        <begin position="873"/>
        <end position="902"/>
    </location>
</feature>
<dbReference type="SUPFAM" id="SSF52540">
    <property type="entry name" value="P-loop containing nucleoside triphosphate hydrolases"/>
    <property type="match status" value="2"/>
</dbReference>
<reference evidence="3 4" key="1">
    <citation type="submission" date="2016-04" db="EMBL/GenBank/DDBJ databases">
        <title>Acidithiobacillus ferrooxidans genome sequencing and assembly.</title>
        <authorList>
            <person name="Zhou Z."/>
        </authorList>
    </citation>
    <scope>NUCLEOTIDE SEQUENCE [LARGE SCALE GENOMIC DNA]</scope>
    <source>
        <strain evidence="3 4">BY0502</strain>
    </source>
</reference>
<gene>
    <name evidence="3" type="ORF">A4H96_05615</name>
</gene>
<sequence>MLSIHAKKGSSLGHVAQVADYPDESAVLKPGQTDRPDRSDGAIEDYYSQNNGGTPSVWVGAGADALGLEGLSVQREEMLALLQGFHPGSGDALLKNAGPDRRYGYDLTFSAPKSVSVTWAIADRAIKDAISAAHDAAVADTLRHLESHLPIARRGHAGESRETASLIAGVYRHASSREQDPQMHSHALLMNIAQRRDGSWGAIESWEIYRHKMALGAIYRALLAHRLRQLGFGIEADRDSFRIIGFSEDVEREFSRRRSQIEAILQKKGRTDARSAALASLDSRKRKEIIDRAILAADWRERAAQYGLDAQIIEALRQGLVAASYDRGAVLSALTAQDSTFEERHIWQQVAIAAQTCSMGYDEICAEVAALQRDAEILRLRVEAPQRFTTREMHAIEERMVADARALGEIRTHVLDEATVQTAIQKVDRNAQQKGFFLSEEQKAAIRHVTERAGALQMIQGGAGAGKTTMLEAARMAWESRGFRVHGAAVARKAAHALFHGAGVESTSLAALLQSLEPSVDEGGDTRLPSRTLDAKDIIVVDEAGMVGSRTLQRLIGHVKASGAKLVLVGDVNQLQAIEAGGAFKALQDHSGAGHAALKENVRQKTAEMRAVVAHTLRGEAAKALEILEHKGLVEIQEDWHEAAEAAVGHWLDRYDPDRPQESLLLAATNSAVDILNDLARARMAERGRLDLHQAMPITVRDRHGKSLGQREIAIGERLVFRHNRNYAQITNNETGTVTKLAQGPHGPEITVRKDDDMEIVLTPEAPVPQGRVERQVAPGAGYAQFDYAYAGTTHRNQGTTADYVTVFADGSLESREKAYVDLSRMRHATAVVFTQPDIENDLAALGVENEVTGMEAIQAIIKAMSTSRLKDTSLDYEMHGDADQSRRRQSPKRKPYDRNRP</sequence>
<organism evidence="3 4">
    <name type="scientific">Acidithiobacillus ferrooxidans</name>
    <name type="common">Thiobacillus ferrooxidans</name>
    <dbReference type="NCBI Taxonomy" id="920"/>
    <lineage>
        <taxon>Bacteria</taxon>
        <taxon>Pseudomonadati</taxon>
        <taxon>Pseudomonadota</taxon>
        <taxon>Acidithiobacillia</taxon>
        <taxon>Acidithiobacillales</taxon>
        <taxon>Acidithiobacillaceae</taxon>
        <taxon>Acidithiobacillus</taxon>
    </lineage>
</organism>
<feature type="compositionally biased region" description="Basic and acidic residues" evidence="1">
    <location>
        <begin position="32"/>
        <end position="41"/>
    </location>
</feature>
<dbReference type="NCBIfam" id="TIGR02686">
    <property type="entry name" value="relax_trwC"/>
    <property type="match status" value="1"/>
</dbReference>
<evidence type="ECO:0000313" key="3">
    <source>
        <dbReference type="EMBL" id="OAP91883.1"/>
    </source>
</evidence>
<dbReference type="RefSeq" id="WP_064218678.1">
    <property type="nucleotide sequence ID" value="NZ_LVXZ01000062.1"/>
</dbReference>
<dbReference type="Proteomes" id="UP000078302">
    <property type="component" value="Unassembled WGS sequence"/>
</dbReference>
<evidence type="ECO:0000256" key="1">
    <source>
        <dbReference type="SAM" id="MobiDB-lite"/>
    </source>
</evidence>
<dbReference type="InterPro" id="IPR027417">
    <property type="entry name" value="P-loop_NTPase"/>
</dbReference>
<name>A0A179BKN9_ACIFR</name>
<dbReference type="InterPro" id="IPR014059">
    <property type="entry name" value="TraI/TrwC_relax"/>
</dbReference>
<dbReference type="Pfam" id="PF08751">
    <property type="entry name" value="TrwC"/>
    <property type="match status" value="1"/>
</dbReference>
<protein>
    <recommendedName>
        <fullName evidence="2">TrwC relaxase domain-containing protein</fullName>
    </recommendedName>
</protein>
<dbReference type="Gene3D" id="3.40.50.300">
    <property type="entry name" value="P-loop containing nucleotide triphosphate hydrolases"/>
    <property type="match status" value="2"/>
</dbReference>
<comment type="caution">
    <text evidence="3">The sequence shown here is derived from an EMBL/GenBank/DDBJ whole genome shotgun (WGS) entry which is preliminary data.</text>
</comment>
<feature type="region of interest" description="Disordered" evidence="1">
    <location>
        <begin position="23"/>
        <end position="49"/>
    </location>
</feature>
<feature type="compositionally biased region" description="Basic and acidic residues" evidence="1">
    <location>
        <begin position="873"/>
        <end position="887"/>
    </location>
</feature>